<dbReference type="PROSITE" id="PS50956">
    <property type="entry name" value="HTH_ASNC_2"/>
    <property type="match status" value="1"/>
</dbReference>
<keyword evidence="1" id="KW-0805">Transcription regulation</keyword>
<sequence>MNNHPKSLPANNTGQPEIDAFDLSILKSLQEDCQQSSQALAQKIALSPTAIQRRIKRLRADGVIKAEQAVLDAEKFGSYLRLIVMLRLQRGGREINAKFQQSLSEIKEIQQSYAVAGEFDYVLMLLVKNMSDYERIGRDFFQNNDMVERYQTTVVMEVLEQSLKIPL</sequence>
<dbReference type="PANTHER" id="PTHR30154">
    <property type="entry name" value="LEUCINE-RESPONSIVE REGULATORY PROTEIN"/>
    <property type="match status" value="1"/>
</dbReference>
<dbReference type="SUPFAM" id="SSF46785">
    <property type="entry name" value="Winged helix' DNA-binding domain"/>
    <property type="match status" value="1"/>
</dbReference>
<dbReference type="InterPro" id="IPR036388">
    <property type="entry name" value="WH-like_DNA-bd_sf"/>
</dbReference>
<dbReference type="EMBL" id="CP133720">
    <property type="protein sequence ID" value="WMW79679.1"/>
    <property type="molecule type" value="Genomic_DNA"/>
</dbReference>
<dbReference type="InterPro" id="IPR011008">
    <property type="entry name" value="Dimeric_a/b-barrel"/>
</dbReference>
<feature type="domain" description="HTH asnC-type" evidence="4">
    <location>
        <begin position="18"/>
        <end position="79"/>
    </location>
</feature>
<dbReference type="InterPro" id="IPR019887">
    <property type="entry name" value="Tscrpt_reg_AsnC/Lrp_C"/>
</dbReference>
<gene>
    <name evidence="5" type="ORF">RF679_13595</name>
</gene>
<evidence type="ECO:0000259" key="4">
    <source>
        <dbReference type="PROSITE" id="PS50956"/>
    </source>
</evidence>
<dbReference type="InterPro" id="IPR036390">
    <property type="entry name" value="WH_DNA-bd_sf"/>
</dbReference>
<organism evidence="5 6">
    <name type="scientific">Undibacterium cyanobacteriorum</name>
    <dbReference type="NCBI Taxonomy" id="3073561"/>
    <lineage>
        <taxon>Bacteria</taxon>
        <taxon>Pseudomonadati</taxon>
        <taxon>Pseudomonadota</taxon>
        <taxon>Betaproteobacteria</taxon>
        <taxon>Burkholderiales</taxon>
        <taxon>Oxalobacteraceae</taxon>
        <taxon>Undibacterium</taxon>
    </lineage>
</organism>
<dbReference type="Pfam" id="PF13412">
    <property type="entry name" value="HTH_24"/>
    <property type="match status" value="1"/>
</dbReference>
<evidence type="ECO:0000256" key="3">
    <source>
        <dbReference type="ARBA" id="ARBA00023163"/>
    </source>
</evidence>
<evidence type="ECO:0000313" key="5">
    <source>
        <dbReference type="EMBL" id="WMW79679.1"/>
    </source>
</evidence>
<dbReference type="InterPro" id="IPR000485">
    <property type="entry name" value="AsnC-type_HTH_dom"/>
</dbReference>
<dbReference type="InterPro" id="IPR019888">
    <property type="entry name" value="Tscrpt_reg_AsnC-like"/>
</dbReference>
<dbReference type="PROSITE" id="PS00519">
    <property type="entry name" value="HTH_ASNC_1"/>
    <property type="match status" value="1"/>
</dbReference>
<keyword evidence="3" id="KW-0804">Transcription</keyword>
<protein>
    <submittedName>
        <fullName evidence="5">Lrp/AsnC family transcriptional regulator</fullName>
    </submittedName>
</protein>
<dbReference type="PANTHER" id="PTHR30154:SF34">
    <property type="entry name" value="TRANSCRIPTIONAL REGULATOR AZLB"/>
    <property type="match status" value="1"/>
</dbReference>
<dbReference type="Gene3D" id="3.30.70.920">
    <property type="match status" value="1"/>
</dbReference>
<proteinExistence type="predicted"/>
<evidence type="ECO:0000256" key="2">
    <source>
        <dbReference type="ARBA" id="ARBA00023125"/>
    </source>
</evidence>
<evidence type="ECO:0000313" key="6">
    <source>
        <dbReference type="Proteomes" id="UP001181355"/>
    </source>
</evidence>
<dbReference type="RefSeq" id="WP_309481174.1">
    <property type="nucleotide sequence ID" value="NZ_CP133720.1"/>
</dbReference>
<dbReference type="Proteomes" id="UP001181355">
    <property type="component" value="Chromosome"/>
</dbReference>
<dbReference type="Gene3D" id="1.10.10.10">
    <property type="entry name" value="Winged helix-like DNA-binding domain superfamily/Winged helix DNA-binding domain"/>
    <property type="match status" value="1"/>
</dbReference>
<dbReference type="Pfam" id="PF01037">
    <property type="entry name" value="AsnC_trans_reg"/>
    <property type="match status" value="1"/>
</dbReference>
<reference evidence="5" key="1">
    <citation type="submission" date="2023-09" db="EMBL/GenBank/DDBJ databases">
        <title>Undibacterium sp. 20NA77.5 isolated from freshwater.</title>
        <authorList>
            <person name="Le V."/>
            <person name="Ko S.-R."/>
            <person name="Ahn C.-Y."/>
            <person name="Oh H.-M."/>
        </authorList>
    </citation>
    <scope>NUCLEOTIDE SEQUENCE</scope>
    <source>
        <strain evidence="5">20NA77.5</strain>
    </source>
</reference>
<name>A0ABY9RER7_9BURK</name>
<keyword evidence="6" id="KW-1185">Reference proteome</keyword>
<keyword evidence="2" id="KW-0238">DNA-binding</keyword>
<evidence type="ECO:0000256" key="1">
    <source>
        <dbReference type="ARBA" id="ARBA00023015"/>
    </source>
</evidence>
<dbReference type="PRINTS" id="PR00033">
    <property type="entry name" value="HTHASNC"/>
</dbReference>
<accession>A0ABY9RER7</accession>
<dbReference type="SUPFAM" id="SSF54909">
    <property type="entry name" value="Dimeric alpha+beta barrel"/>
    <property type="match status" value="1"/>
</dbReference>
<dbReference type="SMART" id="SM00344">
    <property type="entry name" value="HTH_ASNC"/>
    <property type="match status" value="1"/>
</dbReference>
<dbReference type="InterPro" id="IPR019885">
    <property type="entry name" value="Tscrpt_reg_HTH_AsnC-type_CS"/>
</dbReference>